<organism evidence="2 3">
    <name type="scientific">Hermetia illucens</name>
    <name type="common">Black soldier fly</name>
    <dbReference type="NCBI Taxonomy" id="343691"/>
    <lineage>
        <taxon>Eukaryota</taxon>
        <taxon>Metazoa</taxon>
        <taxon>Ecdysozoa</taxon>
        <taxon>Arthropoda</taxon>
        <taxon>Hexapoda</taxon>
        <taxon>Insecta</taxon>
        <taxon>Pterygota</taxon>
        <taxon>Neoptera</taxon>
        <taxon>Endopterygota</taxon>
        <taxon>Diptera</taxon>
        <taxon>Brachycera</taxon>
        <taxon>Stratiomyomorpha</taxon>
        <taxon>Stratiomyidae</taxon>
        <taxon>Hermetiinae</taxon>
        <taxon>Hermetia</taxon>
    </lineage>
</organism>
<evidence type="ECO:0000256" key="1">
    <source>
        <dbReference type="SAM" id="SignalP"/>
    </source>
</evidence>
<name>A0A7R8YTH2_HERIL</name>
<sequence length="355" mass="39516">MLLTPLLSASALAVTPVARCVGDLNSRNTNQKHAEFVALDVSQGSNILIALTKETERLPSKWDQIENSQRQNKGGAFKRIGNGGGDEGFVQHINFWKELRKKYSAKKQLVRRIRAPLQSDLVNISRIPYISNYTRNMDTTISKLSGRYKEASPDSEFNVNIVNSRRSSKSSSKDNFQNMTTIQTKSLTELRQIQPALKKVGNTTQFVFNNTNNMIDVGNNLRKSAKSVSVSENGNQFEKSAEVIKLSNFSNVSYSSNASNNDVSVVNSEVFLLNVSKKSTPSIISSSTTKIDVDGQKNRNFNSSRLDLKILVNNGNESVFIKYGELFNIVCSKKSTSIETNYICNFVIITVNMIV</sequence>
<reference evidence="2 3" key="1">
    <citation type="submission" date="2020-11" db="EMBL/GenBank/DDBJ databases">
        <authorList>
            <person name="Wallbank WR R."/>
            <person name="Pardo Diaz C."/>
            <person name="Kozak K."/>
            <person name="Martin S."/>
            <person name="Jiggins C."/>
            <person name="Moest M."/>
            <person name="Warren A I."/>
            <person name="Generalovic N T."/>
            <person name="Byers J.R.P. K."/>
            <person name="Montejo-Kovacevich G."/>
            <person name="Yen C E."/>
        </authorList>
    </citation>
    <scope>NUCLEOTIDE SEQUENCE [LARGE SCALE GENOMIC DNA]</scope>
</reference>
<gene>
    <name evidence="2" type="ORF">HERILL_LOCUS6587</name>
</gene>
<dbReference type="Proteomes" id="UP000594454">
    <property type="component" value="Chromosome 2"/>
</dbReference>
<evidence type="ECO:0000313" key="3">
    <source>
        <dbReference type="Proteomes" id="UP000594454"/>
    </source>
</evidence>
<feature type="chain" id="PRO_5030923505" evidence="1">
    <location>
        <begin position="21"/>
        <end position="355"/>
    </location>
</feature>
<dbReference type="AlphaFoldDB" id="A0A7R8YTH2"/>
<keyword evidence="3" id="KW-1185">Reference proteome</keyword>
<feature type="signal peptide" evidence="1">
    <location>
        <begin position="1"/>
        <end position="20"/>
    </location>
</feature>
<keyword evidence="1" id="KW-0732">Signal</keyword>
<evidence type="ECO:0000313" key="2">
    <source>
        <dbReference type="EMBL" id="CAD7083640.1"/>
    </source>
</evidence>
<dbReference type="InParanoid" id="A0A7R8YTH2"/>
<accession>A0A7R8YTH2</accession>
<dbReference type="OrthoDB" id="10038550at2759"/>
<dbReference type="EMBL" id="LR899010">
    <property type="protein sequence ID" value="CAD7083640.1"/>
    <property type="molecule type" value="Genomic_DNA"/>
</dbReference>
<proteinExistence type="predicted"/>
<protein>
    <submittedName>
        <fullName evidence="2">Uncharacterized protein</fullName>
    </submittedName>
</protein>